<dbReference type="AlphaFoldDB" id="A0A3N4JR46"/>
<accession>A0A3N4JR46</accession>
<sequence length="84" mass="9623">MLQNIIALLYNCEKRKKEKKKKTHPAKQELFSFEMEGRHNIMTARRPGRPQIPEFALTLDASYACEQVLSTNSTSPIAQRSNTS</sequence>
<gene>
    <name evidence="1" type="ORF">L873DRAFT_908379</name>
</gene>
<dbReference type="Proteomes" id="UP000276215">
    <property type="component" value="Unassembled WGS sequence"/>
</dbReference>
<name>A0A3N4JR46_9PEZI</name>
<keyword evidence="2" id="KW-1185">Reference proteome</keyword>
<evidence type="ECO:0000313" key="2">
    <source>
        <dbReference type="Proteomes" id="UP000276215"/>
    </source>
</evidence>
<reference evidence="1 2" key="1">
    <citation type="journal article" date="2018" name="Nat. Ecol. Evol.">
        <title>Pezizomycetes genomes reveal the molecular basis of ectomycorrhizal truffle lifestyle.</title>
        <authorList>
            <person name="Murat C."/>
            <person name="Payen T."/>
            <person name="Noel B."/>
            <person name="Kuo A."/>
            <person name="Morin E."/>
            <person name="Chen J."/>
            <person name="Kohler A."/>
            <person name="Krizsan K."/>
            <person name="Balestrini R."/>
            <person name="Da Silva C."/>
            <person name="Montanini B."/>
            <person name="Hainaut M."/>
            <person name="Levati E."/>
            <person name="Barry K.W."/>
            <person name="Belfiori B."/>
            <person name="Cichocki N."/>
            <person name="Clum A."/>
            <person name="Dockter R.B."/>
            <person name="Fauchery L."/>
            <person name="Guy J."/>
            <person name="Iotti M."/>
            <person name="Le Tacon F."/>
            <person name="Lindquist E.A."/>
            <person name="Lipzen A."/>
            <person name="Malagnac F."/>
            <person name="Mello A."/>
            <person name="Molinier V."/>
            <person name="Miyauchi S."/>
            <person name="Poulain J."/>
            <person name="Riccioni C."/>
            <person name="Rubini A."/>
            <person name="Sitrit Y."/>
            <person name="Splivallo R."/>
            <person name="Traeger S."/>
            <person name="Wang M."/>
            <person name="Zifcakova L."/>
            <person name="Wipf D."/>
            <person name="Zambonelli A."/>
            <person name="Paolocci F."/>
            <person name="Nowrousian M."/>
            <person name="Ottonello S."/>
            <person name="Baldrian P."/>
            <person name="Spatafora J.W."/>
            <person name="Henrissat B."/>
            <person name="Nagy L.G."/>
            <person name="Aury J.M."/>
            <person name="Wincker P."/>
            <person name="Grigoriev I.V."/>
            <person name="Bonfante P."/>
            <person name="Martin F.M."/>
        </authorList>
    </citation>
    <scope>NUCLEOTIDE SEQUENCE [LARGE SCALE GENOMIC DNA]</scope>
    <source>
        <strain evidence="1 2">120613-1</strain>
    </source>
</reference>
<organism evidence="1 2">
    <name type="scientific">Choiromyces venosus 120613-1</name>
    <dbReference type="NCBI Taxonomy" id="1336337"/>
    <lineage>
        <taxon>Eukaryota</taxon>
        <taxon>Fungi</taxon>
        <taxon>Dikarya</taxon>
        <taxon>Ascomycota</taxon>
        <taxon>Pezizomycotina</taxon>
        <taxon>Pezizomycetes</taxon>
        <taxon>Pezizales</taxon>
        <taxon>Tuberaceae</taxon>
        <taxon>Choiromyces</taxon>
    </lineage>
</organism>
<evidence type="ECO:0000313" key="1">
    <source>
        <dbReference type="EMBL" id="RPA99478.1"/>
    </source>
</evidence>
<dbReference type="EMBL" id="ML120387">
    <property type="protein sequence ID" value="RPA99478.1"/>
    <property type="molecule type" value="Genomic_DNA"/>
</dbReference>
<proteinExistence type="predicted"/>
<protein>
    <submittedName>
        <fullName evidence="1">Uncharacterized protein</fullName>
    </submittedName>
</protein>